<keyword evidence="1" id="KW-0812">Transmembrane</keyword>
<dbReference type="Proteomes" id="UP000295293">
    <property type="component" value="Unassembled WGS sequence"/>
</dbReference>
<reference evidence="3 4" key="1">
    <citation type="submission" date="2019-03" db="EMBL/GenBank/DDBJ databases">
        <title>Genomic Encyclopedia of Type Strains, Phase IV (KMG-IV): sequencing the most valuable type-strain genomes for metagenomic binning, comparative biology and taxonomic classification.</title>
        <authorList>
            <person name="Goeker M."/>
        </authorList>
    </citation>
    <scope>NUCLEOTIDE SEQUENCE [LARGE SCALE GENOMIC DNA]</scope>
    <source>
        <strain evidence="3 4">DSM 21667</strain>
    </source>
</reference>
<dbReference type="AlphaFoldDB" id="A0A4R6YJ65"/>
<feature type="domain" description="DUF3592" evidence="2">
    <location>
        <begin position="42"/>
        <end position="122"/>
    </location>
</feature>
<gene>
    <name evidence="3" type="ORF">DFR29_12636</name>
</gene>
<dbReference type="Pfam" id="PF12158">
    <property type="entry name" value="DUF3592"/>
    <property type="match status" value="1"/>
</dbReference>
<evidence type="ECO:0000313" key="4">
    <source>
        <dbReference type="Proteomes" id="UP000295293"/>
    </source>
</evidence>
<feature type="transmembrane region" description="Helical" evidence="1">
    <location>
        <begin position="6"/>
        <end position="29"/>
    </location>
</feature>
<accession>A0A4R6YJ65</accession>
<evidence type="ECO:0000313" key="3">
    <source>
        <dbReference type="EMBL" id="TDR36999.1"/>
    </source>
</evidence>
<keyword evidence="1" id="KW-1133">Transmembrane helix</keyword>
<dbReference type="InterPro" id="IPR021994">
    <property type="entry name" value="DUF3592"/>
</dbReference>
<keyword evidence="1" id="KW-0472">Membrane</keyword>
<comment type="caution">
    <text evidence="3">The sequence shown here is derived from an EMBL/GenBank/DDBJ whole genome shotgun (WGS) entry which is preliminary data.</text>
</comment>
<proteinExistence type="predicted"/>
<keyword evidence="4" id="KW-1185">Reference proteome</keyword>
<sequence>MPNLAALTMALVLCGGGVFLFVLFVRRLLLRIAMRRWPRMRGIVREHRVHSQRNRHGAGHHRPIVTVECTSAGRKWRVHCDSPTRLGFATENAARSHMERFPRGESVEIYVDPNNPQRAFLVLPEMSALLLLFLGSLFLLGVGAGVINGLL</sequence>
<feature type="transmembrane region" description="Helical" evidence="1">
    <location>
        <begin position="128"/>
        <end position="147"/>
    </location>
</feature>
<organism evidence="3 4">
    <name type="scientific">Tahibacter aquaticus</name>
    <dbReference type="NCBI Taxonomy" id="520092"/>
    <lineage>
        <taxon>Bacteria</taxon>
        <taxon>Pseudomonadati</taxon>
        <taxon>Pseudomonadota</taxon>
        <taxon>Gammaproteobacteria</taxon>
        <taxon>Lysobacterales</taxon>
        <taxon>Rhodanobacteraceae</taxon>
        <taxon>Tahibacter</taxon>
    </lineage>
</organism>
<dbReference type="EMBL" id="SNZH01000026">
    <property type="protein sequence ID" value="TDR36999.1"/>
    <property type="molecule type" value="Genomic_DNA"/>
</dbReference>
<dbReference type="RefSeq" id="WP_133821818.1">
    <property type="nucleotide sequence ID" value="NZ_SNZH01000026.1"/>
</dbReference>
<evidence type="ECO:0000256" key="1">
    <source>
        <dbReference type="SAM" id="Phobius"/>
    </source>
</evidence>
<protein>
    <submittedName>
        <fullName evidence="3">Uncharacterized protein DUF3592</fullName>
    </submittedName>
</protein>
<evidence type="ECO:0000259" key="2">
    <source>
        <dbReference type="Pfam" id="PF12158"/>
    </source>
</evidence>
<name>A0A4R6YJ65_9GAMM</name>